<feature type="compositionally biased region" description="Polar residues" evidence="1">
    <location>
        <begin position="169"/>
        <end position="182"/>
    </location>
</feature>
<sequence>MQLATKYTLLFFSWPLLATFLLLFPVISGPGSKIWLVRVQTQTYGTISVGALGICAGEMCLKSGFGYDPGDRLGTVIPRFPAVGIFHLITLICLILGTITHAYFLPRLHVIRATRLSWAMWIVPAACSLLLLIGVIIDFALLAQLKTDKVLLNDSTVPKDGMQDAPVDSQATNPSHSVLSDPTTVVSSYRPHATVSSISSASGSPLPSGVPQKLSLRAIANDSVDANPNTISKPGVSAEGALYLPIISLVLCLIWLYAGFHFLRKSKISEQVREQVEQETYRERILARKRMREENPVEENYGWFQFGRQGGGEREEQGKEARAGQGWGLGRFAPAWMGGADKDAAPSGFV</sequence>
<comment type="caution">
    <text evidence="3">The sequence shown here is derived from an EMBL/GenBank/DDBJ whole genome shotgun (WGS) entry which is preliminary data.</text>
</comment>
<proteinExistence type="predicted"/>
<dbReference type="OrthoDB" id="2596856at2759"/>
<evidence type="ECO:0000313" key="3">
    <source>
        <dbReference type="EMBL" id="GHJ85869.1"/>
    </source>
</evidence>
<gene>
    <name evidence="3" type="ORF">NliqN6_2271</name>
</gene>
<keyword evidence="2" id="KW-1133">Transmembrane helix</keyword>
<feature type="transmembrane region" description="Helical" evidence="2">
    <location>
        <begin position="118"/>
        <end position="143"/>
    </location>
</feature>
<dbReference type="Proteomes" id="UP000620104">
    <property type="component" value="Unassembled WGS sequence"/>
</dbReference>
<feature type="transmembrane region" description="Helical" evidence="2">
    <location>
        <begin position="242"/>
        <end position="263"/>
    </location>
</feature>
<dbReference type="EMBL" id="BLZA01000016">
    <property type="protein sequence ID" value="GHJ85869.1"/>
    <property type="molecule type" value="Genomic_DNA"/>
</dbReference>
<organism evidence="3 4">
    <name type="scientific">Naganishia liquefaciens</name>
    <dbReference type="NCBI Taxonomy" id="104408"/>
    <lineage>
        <taxon>Eukaryota</taxon>
        <taxon>Fungi</taxon>
        <taxon>Dikarya</taxon>
        <taxon>Basidiomycota</taxon>
        <taxon>Agaricomycotina</taxon>
        <taxon>Tremellomycetes</taxon>
        <taxon>Filobasidiales</taxon>
        <taxon>Filobasidiaceae</taxon>
        <taxon>Naganishia</taxon>
    </lineage>
</organism>
<keyword evidence="2" id="KW-0812">Transmembrane</keyword>
<protein>
    <submittedName>
        <fullName evidence="3">Uncharacterized protein</fullName>
    </submittedName>
</protein>
<evidence type="ECO:0000256" key="1">
    <source>
        <dbReference type="SAM" id="MobiDB-lite"/>
    </source>
</evidence>
<dbReference type="AlphaFoldDB" id="A0A8H3YDY9"/>
<name>A0A8H3YDY9_9TREE</name>
<keyword evidence="4" id="KW-1185">Reference proteome</keyword>
<accession>A0A8H3YDY9</accession>
<evidence type="ECO:0000256" key="2">
    <source>
        <dbReference type="SAM" id="Phobius"/>
    </source>
</evidence>
<feature type="region of interest" description="Disordered" evidence="1">
    <location>
        <begin position="162"/>
        <end position="182"/>
    </location>
</feature>
<feature type="transmembrane region" description="Helical" evidence="2">
    <location>
        <begin position="85"/>
        <end position="106"/>
    </location>
</feature>
<keyword evidence="2" id="KW-0472">Membrane</keyword>
<evidence type="ECO:0000313" key="4">
    <source>
        <dbReference type="Proteomes" id="UP000620104"/>
    </source>
</evidence>
<reference evidence="3" key="1">
    <citation type="submission" date="2020-07" db="EMBL/GenBank/DDBJ databases">
        <title>Draft Genome Sequence of a Deep-Sea Yeast, Naganishia (Cryptococcus) liquefaciens strain N6.</title>
        <authorList>
            <person name="Han Y.W."/>
            <person name="Kajitani R."/>
            <person name="Morimoto H."/>
            <person name="Parhat M."/>
            <person name="Tsubouchi H."/>
            <person name="Bakenova O."/>
            <person name="Ogata M."/>
            <person name="Argunhan B."/>
            <person name="Aoki R."/>
            <person name="Kajiwara S."/>
            <person name="Itoh T."/>
            <person name="Iwasaki H."/>
        </authorList>
    </citation>
    <scope>NUCLEOTIDE SEQUENCE</scope>
    <source>
        <strain evidence="3">N6</strain>
    </source>
</reference>
<feature type="transmembrane region" description="Helical" evidence="2">
    <location>
        <begin position="7"/>
        <end position="27"/>
    </location>
</feature>